<gene>
    <name evidence="1" type="ORF">N4T19_16270</name>
</gene>
<reference evidence="1" key="1">
    <citation type="submission" date="2022-09" db="EMBL/GenBank/DDBJ databases">
        <title>Bacterial diversity in gut of crayfish and pufferfish.</title>
        <authorList>
            <person name="Huang Y."/>
        </authorList>
    </citation>
    <scope>NUCLEOTIDE SEQUENCE</scope>
    <source>
        <strain evidence="1">PR12</strain>
    </source>
</reference>
<dbReference type="Proteomes" id="UP001058290">
    <property type="component" value="Chromosome"/>
</dbReference>
<sequence>MSQHIWVNFDENIEPENRFWITNAFVFNNIFNRTRESFKSPEWACQEACYQYSGIEGLELSYVDKDCFNIFCARCEEAFNKYPDEKAMEYENSSEDRRGTYEHVAWEWTEIINRLRLDVRYDPLWIAEYIIKDP</sequence>
<dbReference type="EMBL" id="CP104377">
    <property type="protein sequence ID" value="UXC17251.1"/>
    <property type="molecule type" value="Genomic_DNA"/>
</dbReference>
<organism evidence="1 2">
    <name type="scientific">Comamonas squillarum</name>
    <dbReference type="NCBI Taxonomy" id="2977320"/>
    <lineage>
        <taxon>Bacteria</taxon>
        <taxon>Pseudomonadati</taxon>
        <taxon>Pseudomonadota</taxon>
        <taxon>Betaproteobacteria</taxon>
        <taxon>Burkholderiales</taxon>
        <taxon>Comamonadaceae</taxon>
        <taxon>Comamonas</taxon>
    </lineage>
</organism>
<keyword evidence="2" id="KW-1185">Reference proteome</keyword>
<accession>A0ABY5ZZ21</accession>
<evidence type="ECO:0000313" key="2">
    <source>
        <dbReference type="Proteomes" id="UP001058290"/>
    </source>
</evidence>
<protein>
    <submittedName>
        <fullName evidence="1">Uncharacterized protein</fullName>
    </submittedName>
</protein>
<evidence type="ECO:0000313" key="1">
    <source>
        <dbReference type="EMBL" id="UXC17251.1"/>
    </source>
</evidence>
<dbReference type="RefSeq" id="WP_260718527.1">
    <property type="nucleotide sequence ID" value="NZ_CP104377.1"/>
</dbReference>
<proteinExistence type="predicted"/>
<name>A0ABY5ZZ21_9BURK</name>